<evidence type="ECO:0000259" key="2">
    <source>
        <dbReference type="PROSITE" id="PS51677"/>
    </source>
</evidence>
<dbReference type="GO" id="GO:0016810">
    <property type="term" value="F:hydrolase activity, acting on carbon-nitrogen (but not peptide) bonds"/>
    <property type="evidence" value="ECO:0007669"/>
    <property type="project" value="InterPro"/>
</dbReference>
<dbReference type="Gene3D" id="3.20.20.370">
    <property type="entry name" value="Glycoside hydrolase/deacetylase"/>
    <property type="match status" value="1"/>
</dbReference>
<dbReference type="KEGG" id="seri:SERIO_v1c08650"/>
<evidence type="ECO:0000313" key="3">
    <source>
        <dbReference type="EMBL" id="AKM54425.1"/>
    </source>
</evidence>
<keyword evidence="1" id="KW-0472">Membrane</keyword>
<name>A0A0H3XIU6_9MOLU</name>
<reference evidence="4" key="2">
    <citation type="submission" date="2015-06" db="EMBL/GenBank/DDBJ databases">
        <title>Complete genome sequence of Spiroplasma eriocheiris TDA-040725-5 (DSM 21848).</title>
        <authorList>
            <person name="Lo W.-S."/>
            <person name="Kuo C.-H."/>
        </authorList>
    </citation>
    <scope>NUCLEOTIDE SEQUENCE [LARGE SCALE GENOMIC DNA]</scope>
    <source>
        <strain evidence="4">TDA-040725-5</strain>
    </source>
</reference>
<dbReference type="GO" id="GO:0005975">
    <property type="term" value="P:carbohydrate metabolic process"/>
    <property type="evidence" value="ECO:0007669"/>
    <property type="project" value="InterPro"/>
</dbReference>
<reference evidence="3 4" key="1">
    <citation type="journal article" date="2015" name="Genome Biol. Evol.">
        <title>Found and Lost: The Fates of Horizontally Acquired Genes in Arthropod-Symbiotic Spiroplasma.</title>
        <authorList>
            <person name="Lo W.S."/>
            <person name="Gasparich G.E."/>
            <person name="Kuo C.H."/>
        </authorList>
    </citation>
    <scope>NUCLEOTIDE SEQUENCE [LARGE SCALE GENOMIC DNA]</scope>
    <source>
        <strain evidence="4">TDA-040725-5</strain>
    </source>
</reference>
<evidence type="ECO:0000313" key="4">
    <source>
        <dbReference type="Proteomes" id="UP000035661"/>
    </source>
</evidence>
<feature type="transmembrane region" description="Helical" evidence="1">
    <location>
        <begin position="7"/>
        <end position="27"/>
    </location>
</feature>
<feature type="domain" description="NodB homology" evidence="2">
    <location>
        <begin position="45"/>
        <end position="244"/>
    </location>
</feature>
<keyword evidence="1" id="KW-0812">Transmembrane</keyword>
<dbReference type="InterPro" id="IPR011330">
    <property type="entry name" value="Glyco_hydro/deAcase_b/a-brl"/>
</dbReference>
<dbReference type="PANTHER" id="PTHR10587">
    <property type="entry name" value="GLYCOSYL TRANSFERASE-RELATED"/>
    <property type="match status" value="1"/>
</dbReference>
<dbReference type="EMBL" id="CP011856">
    <property type="protein sequence ID" value="AKM54425.1"/>
    <property type="molecule type" value="Genomic_DNA"/>
</dbReference>
<dbReference type="SUPFAM" id="SSF88713">
    <property type="entry name" value="Glycoside hydrolase/deacetylase"/>
    <property type="match status" value="1"/>
</dbReference>
<keyword evidence="1" id="KW-1133">Transmembrane helix</keyword>
<dbReference type="PATRIC" id="fig|743698.3.peg.871"/>
<dbReference type="RefSeq" id="WP_047791628.1">
    <property type="nucleotide sequence ID" value="NZ_CP011856.1"/>
</dbReference>
<protein>
    <submittedName>
        <fullName evidence="3">Putative chitin deacetylase</fullName>
    </submittedName>
</protein>
<dbReference type="CDD" id="cd10917">
    <property type="entry name" value="CE4_NodB_like_6s_7s"/>
    <property type="match status" value="1"/>
</dbReference>
<dbReference type="Proteomes" id="UP000035661">
    <property type="component" value="Chromosome"/>
</dbReference>
<dbReference type="AlphaFoldDB" id="A0A0H3XIU6"/>
<dbReference type="InterPro" id="IPR002509">
    <property type="entry name" value="NODB_dom"/>
</dbReference>
<gene>
    <name evidence="3" type="ORF">SERIO_v1c08650</name>
</gene>
<accession>A0A0H3XIU6</accession>
<keyword evidence="4" id="KW-1185">Reference proteome</keyword>
<organism evidence="3 4">
    <name type="scientific">Spiroplasma eriocheiris</name>
    <dbReference type="NCBI Taxonomy" id="315358"/>
    <lineage>
        <taxon>Bacteria</taxon>
        <taxon>Bacillati</taxon>
        <taxon>Mycoplasmatota</taxon>
        <taxon>Mollicutes</taxon>
        <taxon>Entomoplasmatales</taxon>
        <taxon>Spiroplasmataceae</taxon>
        <taxon>Spiroplasma</taxon>
    </lineage>
</organism>
<dbReference type="PROSITE" id="PS51677">
    <property type="entry name" value="NODB"/>
    <property type="match status" value="1"/>
</dbReference>
<sequence length="262" mass="30762">MKVKIKILLLLTISTLTIFILILNILVNTHKIYNYEVNRINTKQKVVMLTFDDGPEASADNAILDILEKEKVSGMFFQIGRNIDQRLYNKDPNIANKYLALQRRILTGPSHSWIGSHTYSHLNYLSRQKLAVQELNHTYKLLQKIYQNILKITITPELVPTRFAYLQYFNGMDYIGQKTNNKYFIRGYLGTDYNEKRAGKNKILHEYLSHLHPGQIFVCHTRNYAKIWLPELIRILKNKGYQFASFNPNSPHYYQKYGKLVD</sequence>
<dbReference type="STRING" id="315358.SERIO_v1c08650"/>
<proteinExistence type="predicted"/>
<evidence type="ECO:0000256" key="1">
    <source>
        <dbReference type="SAM" id="Phobius"/>
    </source>
</evidence>
<dbReference type="InterPro" id="IPR050248">
    <property type="entry name" value="Polysacc_deacetylase_ArnD"/>
</dbReference>
<dbReference type="Pfam" id="PF01522">
    <property type="entry name" value="Polysacc_deac_1"/>
    <property type="match status" value="1"/>
</dbReference>